<dbReference type="CDD" id="cd06257">
    <property type="entry name" value="DnaJ"/>
    <property type="match status" value="1"/>
</dbReference>
<accession>A0A6V7PQY5</accession>
<dbReference type="GO" id="GO:0005783">
    <property type="term" value="C:endoplasmic reticulum"/>
    <property type="evidence" value="ECO:0007669"/>
    <property type="project" value="UniProtKB-ARBA"/>
</dbReference>
<feature type="compositionally biased region" description="Basic and acidic residues" evidence="1">
    <location>
        <begin position="139"/>
        <end position="149"/>
    </location>
</feature>
<dbReference type="InterPro" id="IPR001623">
    <property type="entry name" value="DnaJ_domain"/>
</dbReference>
<evidence type="ECO:0000259" key="2">
    <source>
        <dbReference type="PROSITE" id="PS50076"/>
    </source>
</evidence>
<dbReference type="PROSITE" id="PS50076">
    <property type="entry name" value="DNAJ_2"/>
    <property type="match status" value="1"/>
</dbReference>
<feature type="region of interest" description="Disordered" evidence="1">
    <location>
        <begin position="128"/>
        <end position="153"/>
    </location>
</feature>
<organism evidence="3">
    <name type="scientific">Ananas comosus var. bracteatus</name>
    <name type="common">red pineapple</name>
    <dbReference type="NCBI Taxonomy" id="296719"/>
    <lineage>
        <taxon>Eukaryota</taxon>
        <taxon>Viridiplantae</taxon>
        <taxon>Streptophyta</taxon>
        <taxon>Embryophyta</taxon>
        <taxon>Tracheophyta</taxon>
        <taxon>Spermatophyta</taxon>
        <taxon>Magnoliopsida</taxon>
        <taxon>Liliopsida</taxon>
        <taxon>Poales</taxon>
        <taxon>Bromeliaceae</taxon>
        <taxon>Bromelioideae</taxon>
        <taxon>Ananas</taxon>
    </lineage>
</organism>
<dbReference type="PROSITE" id="PS00636">
    <property type="entry name" value="DNAJ_1"/>
    <property type="match status" value="1"/>
</dbReference>
<dbReference type="EMBL" id="LR862151">
    <property type="protein sequence ID" value="CAD1833260.1"/>
    <property type="molecule type" value="Genomic_DNA"/>
</dbReference>
<feature type="domain" description="J" evidence="2">
    <location>
        <begin position="12"/>
        <end position="81"/>
    </location>
</feature>
<evidence type="ECO:0000256" key="1">
    <source>
        <dbReference type="SAM" id="MobiDB-lite"/>
    </source>
</evidence>
<dbReference type="PANTHER" id="PTHR44743:SF11">
    <property type="entry name" value="PUTATIVE, EXPRESSED-RELATED"/>
    <property type="match status" value="1"/>
</dbReference>
<dbReference type="InterPro" id="IPR036869">
    <property type="entry name" value="J_dom_sf"/>
</dbReference>
<gene>
    <name evidence="3" type="ORF">CB5_LOCUS16471</name>
</gene>
<name>A0A6V7PQY5_ANACO</name>
<evidence type="ECO:0000313" key="3">
    <source>
        <dbReference type="EMBL" id="CAD1833260.1"/>
    </source>
</evidence>
<dbReference type="InterPro" id="IPR018253">
    <property type="entry name" value="DnaJ_domain_CS"/>
</dbReference>
<protein>
    <recommendedName>
        <fullName evidence="2">J domain-containing protein</fullName>
    </recommendedName>
</protein>
<dbReference type="PRINTS" id="PR00625">
    <property type="entry name" value="JDOMAIN"/>
</dbReference>
<reference evidence="3" key="1">
    <citation type="submission" date="2020-07" db="EMBL/GenBank/DDBJ databases">
        <authorList>
            <person name="Lin J."/>
        </authorList>
    </citation>
    <scope>NUCLEOTIDE SEQUENCE</scope>
</reference>
<dbReference type="Pfam" id="PF00226">
    <property type="entry name" value="DnaJ"/>
    <property type="match status" value="1"/>
</dbReference>
<dbReference type="SUPFAM" id="SSF46565">
    <property type="entry name" value="Chaperone J-domain"/>
    <property type="match status" value="1"/>
</dbReference>
<proteinExistence type="predicted"/>
<sequence>MDGDGGGSNGSCYYSLLGIRKNASGADIRSAYRKLALKWHPDRWAKDPTAAAEAKRRFQRIQEAYSVLSDKGKRAMYDAGIFDPLDGDDQDFTDFMEEMLVMMDSVKNETPDTLEDLQKMLEEIISGDGASNGYGGAHGDARRGPSDAHRRTRVAPYPRRGADLLFRVPPKKKKNLWEGEGKRKINIVRVSNLIH</sequence>
<dbReference type="SMART" id="SM00271">
    <property type="entry name" value="DnaJ"/>
    <property type="match status" value="1"/>
</dbReference>
<dbReference type="PANTHER" id="PTHR44743">
    <property type="entry name" value="PUTATIVE, EXPRESSED-RELATED"/>
    <property type="match status" value="1"/>
</dbReference>
<dbReference type="AlphaFoldDB" id="A0A6V7PQY5"/>
<dbReference type="Gene3D" id="1.10.287.110">
    <property type="entry name" value="DnaJ domain"/>
    <property type="match status" value="1"/>
</dbReference>